<reference evidence="2" key="1">
    <citation type="journal article" date="2017" name="Appl. Environ. Microbiol.">
        <title>Genomic Analysis of Calderihabitans maritimus KKC1, a Thermophilic, Hydrogenogenic, Carboxydotrophic Bacterium Isolated from Marine Sediment.</title>
        <authorList>
            <person name="Omae K."/>
            <person name="Yoneda Y."/>
            <person name="Fukuyama Y."/>
            <person name="Yoshida T."/>
            <person name="Sako Y."/>
        </authorList>
    </citation>
    <scope>NUCLEOTIDE SEQUENCE [LARGE SCALE GENOMIC DNA]</scope>
    <source>
        <strain evidence="2">KKC1</strain>
    </source>
</reference>
<dbReference type="GO" id="GO:0016787">
    <property type="term" value="F:hydrolase activity"/>
    <property type="evidence" value="ECO:0007669"/>
    <property type="project" value="UniProtKB-ARBA"/>
</dbReference>
<keyword evidence="2" id="KW-1185">Reference proteome</keyword>
<name>A0A1Z5HXQ5_9FIRM</name>
<organism evidence="1 2">
    <name type="scientific">Calderihabitans maritimus</name>
    <dbReference type="NCBI Taxonomy" id="1246530"/>
    <lineage>
        <taxon>Bacteria</taxon>
        <taxon>Bacillati</taxon>
        <taxon>Bacillota</taxon>
        <taxon>Clostridia</taxon>
        <taxon>Neomoorellales</taxon>
        <taxon>Calderihabitantaceae</taxon>
        <taxon>Calderihabitans</taxon>
    </lineage>
</organism>
<dbReference type="AlphaFoldDB" id="A0A1Z5HXQ5"/>
<proteinExistence type="predicted"/>
<dbReference type="Proteomes" id="UP000197032">
    <property type="component" value="Unassembled WGS sequence"/>
</dbReference>
<dbReference type="SUPFAM" id="SSF53649">
    <property type="entry name" value="Alkaline phosphatase-like"/>
    <property type="match status" value="1"/>
</dbReference>
<dbReference type="RefSeq" id="WP_192868270.1">
    <property type="nucleotide sequence ID" value="NZ_BDGJ01000197.1"/>
</dbReference>
<dbReference type="Gene3D" id="3.40.720.10">
    <property type="entry name" value="Alkaline Phosphatase, subunit A"/>
    <property type="match status" value="2"/>
</dbReference>
<dbReference type="EMBL" id="BDGJ01000197">
    <property type="protein sequence ID" value="GAW94060.1"/>
    <property type="molecule type" value="Genomic_DNA"/>
</dbReference>
<dbReference type="PANTHER" id="PTHR10151">
    <property type="entry name" value="ECTONUCLEOTIDE PYROPHOSPHATASE/PHOSPHODIESTERASE"/>
    <property type="match status" value="1"/>
</dbReference>
<evidence type="ECO:0000313" key="2">
    <source>
        <dbReference type="Proteomes" id="UP000197032"/>
    </source>
</evidence>
<protein>
    <submittedName>
        <fullName evidence="1">Type I phosphodiesterase/nucleotide pyrophosphatase</fullName>
    </submittedName>
</protein>
<evidence type="ECO:0000313" key="1">
    <source>
        <dbReference type="EMBL" id="GAW94060.1"/>
    </source>
</evidence>
<dbReference type="InterPro" id="IPR002591">
    <property type="entry name" value="Phosphodiest/P_Trfase"/>
</dbReference>
<accession>A0A1Z5HXQ5</accession>
<dbReference type="InterPro" id="IPR017850">
    <property type="entry name" value="Alkaline_phosphatase_core_sf"/>
</dbReference>
<gene>
    <name evidence="1" type="ORF">KKC1_31780</name>
</gene>
<sequence>MADKCLVIGLDGANFDLIKPLAEKGFMPTLAKLMREGLCRVLESIIPPVTGPAWVSFQTGTDPGQHQVFDFVLPRESLSRLSPVTTKDIKVPTLFDILHARGKKYISINLPCSYPPKAGQITITSLMTRGNECVFPSGLREEITELKGYRVVPDVSLITSGNLLAYIKDIRLLEQVRFDCARKLFNKEWDFFFYLISGIDWVQHYLYDKLLCFAQTEVVKEALEFYKDADTYIQWFLNHIPSNTNVIIMSDHGFKVYEGQFQLNEWLWREGYLSIKKRETEKVFIHKFQEEFVKACRSKSIVVPTWLVKNRLLFPVAARLYKRIRRFLPFKPVLEIEPDLSTTKAYNTTPESMGIYINDAGRFTDGIVSDKGEYVELRTEIVSKLKELKDNRGRSVVERIWLKEELYGNPAPRLAPDIIMLPSDYWFGSGFSSEIFEKKALNSHDLFGIFIGWGSKFKEDLFRDSLNITDLMPIILNCMGVSVRGNERKEILASLEVFNEEEQVKNRLKALGYLD</sequence>
<dbReference type="Pfam" id="PF01663">
    <property type="entry name" value="Phosphodiest"/>
    <property type="match status" value="1"/>
</dbReference>
<comment type="caution">
    <text evidence="1">The sequence shown here is derived from an EMBL/GenBank/DDBJ whole genome shotgun (WGS) entry which is preliminary data.</text>
</comment>
<dbReference type="PANTHER" id="PTHR10151:SF120">
    <property type="entry name" value="BIS(5'-ADENOSYL)-TRIPHOSPHATASE"/>
    <property type="match status" value="1"/>
</dbReference>